<reference evidence="2 10" key="2">
    <citation type="submission" date="2018-07" db="EMBL/GenBank/DDBJ databases">
        <title>Genome sequence of Roseomonas fauriae ATCC 49958.</title>
        <authorList>
            <person name="Sant'Anna F.H."/>
            <person name="Baldani J.I."/>
            <person name="Zilli J.E."/>
            <person name="Reis V.M."/>
            <person name="Hartmann A."/>
            <person name="Cruz L."/>
            <person name="de Souza E.M."/>
            <person name="de Oliveira Pedrosa F."/>
            <person name="Passaglia L.M.P."/>
        </authorList>
    </citation>
    <scope>NUCLEOTIDE SEQUENCE [LARGE SCALE GENOMIC DNA]</scope>
    <source>
        <strain evidence="2 10">ATCC 49958</strain>
    </source>
</reference>
<evidence type="ECO:0000313" key="4">
    <source>
        <dbReference type="EMBL" id="OYD84372.1"/>
    </source>
</evidence>
<dbReference type="RefSeq" id="WP_035675800.1">
    <property type="nucleotide sequence ID" value="NZ_CP012914.1"/>
</dbReference>
<protein>
    <submittedName>
        <fullName evidence="4">Uncharacterized protein</fullName>
    </submittedName>
</protein>
<evidence type="ECO:0000256" key="1">
    <source>
        <dbReference type="SAM" id="MobiDB-lite"/>
    </source>
</evidence>
<reference evidence="6 9" key="4">
    <citation type="submission" date="2019-06" db="EMBL/GenBank/DDBJ databases">
        <title>Genomic Encyclopedia of Type Strains, Phase IV (KMG-V): Genome sequencing to study the core and pangenomes of soil and plant-associated prokaryotes.</title>
        <authorList>
            <person name="Whitman W."/>
        </authorList>
    </citation>
    <scope>NUCLEOTIDE SEQUENCE [LARGE SCALE GENOMIC DNA]</scope>
    <source>
        <strain evidence="6 9">BR 11796</strain>
    </source>
</reference>
<organism evidence="4 7">
    <name type="scientific">Azospirillum brasilense</name>
    <dbReference type="NCBI Taxonomy" id="192"/>
    <lineage>
        <taxon>Bacteria</taxon>
        <taxon>Pseudomonadati</taxon>
        <taxon>Pseudomonadota</taxon>
        <taxon>Alphaproteobacteria</taxon>
        <taxon>Rhodospirillales</taxon>
        <taxon>Azospirillaceae</taxon>
        <taxon>Azospirillum</taxon>
    </lineage>
</organism>
<dbReference type="Proteomes" id="UP000316083">
    <property type="component" value="Unassembled WGS sequence"/>
</dbReference>
<dbReference type="Proteomes" id="UP000298774">
    <property type="component" value="Chromosome"/>
</dbReference>
<dbReference type="EMBL" id="QOKV01000035">
    <property type="protein sequence ID" value="KAA0677317.1"/>
    <property type="molecule type" value="Genomic_DNA"/>
</dbReference>
<reference evidence="4 7" key="1">
    <citation type="submission" date="2017-07" db="EMBL/GenBank/DDBJ databases">
        <title>Whole genome sequence of Azospirillum brasilense 2A1, a potential biofertilizer strain.</title>
        <authorList>
            <person name="Fontana C.A."/>
            <person name="Toffoli L.M."/>
            <person name="Salazar S.M."/>
            <person name="Puglisi E."/>
            <person name="Pedraza R."/>
            <person name="Bassi D."/>
            <person name="Cocconcelli P.S."/>
        </authorList>
    </citation>
    <scope>NUCLEOTIDE SEQUENCE [LARGE SCALE GENOMIC DNA]</scope>
    <source>
        <strain evidence="4 7">2A1</strain>
    </source>
</reference>
<evidence type="ECO:0000313" key="6">
    <source>
        <dbReference type="EMBL" id="TWA67189.1"/>
    </source>
</evidence>
<accession>A0A235HFA5</accession>
<evidence type="ECO:0000313" key="8">
    <source>
        <dbReference type="Proteomes" id="UP000298774"/>
    </source>
</evidence>
<dbReference type="EMBL" id="JAWXYC010000004">
    <property type="protein sequence ID" value="MDX5953035.1"/>
    <property type="molecule type" value="Genomic_DNA"/>
</dbReference>
<gene>
    <name evidence="4" type="ORF">CHT98_09930</name>
    <name evidence="5" type="ORF">D3868_10770</name>
    <name evidence="2" type="ORF">DS837_29505</name>
    <name evidence="6" type="ORF">FBZ82_107163</name>
    <name evidence="3" type="ORF">SIM66_17790</name>
</gene>
<dbReference type="EMBL" id="CP032339">
    <property type="protein sequence ID" value="QCO09481.1"/>
    <property type="molecule type" value="Genomic_DNA"/>
</dbReference>
<dbReference type="EMBL" id="VITF01000007">
    <property type="protein sequence ID" value="TWA67189.1"/>
    <property type="molecule type" value="Genomic_DNA"/>
</dbReference>
<dbReference type="Proteomes" id="UP001277471">
    <property type="component" value="Unassembled WGS sequence"/>
</dbReference>
<sequence length="67" mass="7117">MGWTYSSAFPQPLRAAPPFPPPGQDVPTPGPLTDNPDLPTPGPQEDMPSPLPNDDLPPSRPTDPDFA</sequence>
<dbReference type="Proteomes" id="UP000476837">
    <property type="component" value="Unassembled WGS sequence"/>
</dbReference>
<dbReference type="EMBL" id="NOWT01000007">
    <property type="protein sequence ID" value="OYD84372.1"/>
    <property type="molecule type" value="Genomic_DNA"/>
</dbReference>
<evidence type="ECO:0000313" key="7">
    <source>
        <dbReference type="Proteomes" id="UP000215367"/>
    </source>
</evidence>
<name>A0A235HFA5_AZOBR</name>
<evidence type="ECO:0000313" key="5">
    <source>
        <dbReference type="EMBL" id="QCO09481.1"/>
    </source>
</evidence>
<feature type="region of interest" description="Disordered" evidence="1">
    <location>
        <begin position="1"/>
        <end position="67"/>
    </location>
</feature>
<evidence type="ECO:0000313" key="10">
    <source>
        <dbReference type="Proteomes" id="UP000476837"/>
    </source>
</evidence>
<evidence type="ECO:0000313" key="9">
    <source>
        <dbReference type="Proteomes" id="UP000316083"/>
    </source>
</evidence>
<dbReference type="KEGG" id="abf:AMK58_02690"/>
<proteinExistence type="predicted"/>
<dbReference type="AlphaFoldDB" id="A0A235HFA5"/>
<dbReference type="Proteomes" id="UP000215367">
    <property type="component" value="Unassembled WGS sequence"/>
</dbReference>
<reference evidence="5 8" key="3">
    <citation type="submission" date="2018-09" db="EMBL/GenBank/DDBJ databases">
        <title>Whole genome based analysis of evolution and adaptive divergence in Indian and Brazilian strains of Azospirillum brasilense.</title>
        <authorList>
            <person name="Singh C."/>
            <person name="Tripathi A.K."/>
        </authorList>
    </citation>
    <scope>NUCLEOTIDE SEQUENCE [LARGE SCALE GENOMIC DNA]</scope>
    <source>
        <strain evidence="5 8">MTCC4038</strain>
    </source>
</reference>
<evidence type="ECO:0000313" key="11">
    <source>
        <dbReference type="Proteomes" id="UP001277471"/>
    </source>
</evidence>
<feature type="compositionally biased region" description="Pro residues" evidence="1">
    <location>
        <begin position="15"/>
        <end position="30"/>
    </location>
</feature>
<reference evidence="3 11" key="5">
    <citation type="submission" date="2023-11" db="EMBL/GenBank/DDBJ databases">
        <title>MicrobeMod: A computational toolkit for identifying prokaryotic methylation and restriction-modification with nanopore sequencing.</title>
        <authorList>
            <person name="Crits-Christoph A."/>
            <person name="Kang S.C."/>
            <person name="Lee H."/>
            <person name="Ostrov N."/>
        </authorList>
    </citation>
    <scope>NUCLEOTIDE SEQUENCE [LARGE SCALE GENOMIC DNA]</scope>
    <source>
        <strain evidence="3 11">ATCC 29145</strain>
    </source>
</reference>
<evidence type="ECO:0000313" key="3">
    <source>
        <dbReference type="EMBL" id="MDX5953035.1"/>
    </source>
</evidence>
<keyword evidence="11" id="KW-1185">Reference proteome</keyword>
<dbReference type="GeneID" id="56450234"/>
<evidence type="ECO:0000313" key="2">
    <source>
        <dbReference type="EMBL" id="KAA0677317.1"/>
    </source>
</evidence>